<dbReference type="CDD" id="cd15457">
    <property type="entry name" value="NADAR"/>
    <property type="match status" value="1"/>
</dbReference>
<dbReference type="RefSeq" id="YP_010842045.1">
    <property type="nucleotide sequence ID" value="NC_079139.1"/>
</dbReference>
<evidence type="ECO:0000313" key="2">
    <source>
        <dbReference type="EMBL" id="BCS83437.1"/>
    </source>
</evidence>
<accession>A0ABM7NTP5</accession>
<name>A0ABM7NTP5_9VIRU</name>
<organism evidence="2 3">
    <name type="scientific">Cotonvirus japonicus</name>
    <dbReference type="NCBI Taxonomy" id="2811091"/>
    <lineage>
        <taxon>Viruses</taxon>
        <taxon>Varidnaviria</taxon>
        <taxon>Bamfordvirae</taxon>
        <taxon>Nucleocytoviricota</taxon>
        <taxon>Megaviricetes</taxon>
        <taxon>Imitervirales</taxon>
        <taxon>Mimiviridae</taxon>
        <taxon>Megamimivirinae</taxon>
        <taxon>Cotonvirus</taxon>
        <taxon>Cotonvirus japonicum</taxon>
    </lineage>
</organism>
<dbReference type="EMBL" id="AP024483">
    <property type="protein sequence ID" value="BCS83437.1"/>
    <property type="molecule type" value="Genomic_DNA"/>
</dbReference>
<evidence type="ECO:0000259" key="1">
    <source>
        <dbReference type="Pfam" id="PF08719"/>
    </source>
</evidence>
<protein>
    <recommendedName>
        <fullName evidence="1">NADAR domain-containing protein</fullName>
    </recommendedName>
</protein>
<dbReference type="InterPro" id="IPR012816">
    <property type="entry name" value="NADAR"/>
</dbReference>
<keyword evidence="3" id="KW-1185">Reference proteome</keyword>
<dbReference type="NCBIfam" id="TIGR02464">
    <property type="entry name" value="ribofla_fusion"/>
    <property type="match status" value="1"/>
</dbReference>
<evidence type="ECO:0000313" key="3">
    <source>
        <dbReference type="Proteomes" id="UP001321479"/>
    </source>
</evidence>
<dbReference type="SUPFAM" id="SSF143990">
    <property type="entry name" value="YbiA-like"/>
    <property type="match status" value="1"/>
</dbReference>
<reference evidence="2 3" key="1">
    <citation type="submission" date="2021-02" db="EMBL/GenBank/DDBJ databases">
        <title>Cotonvirus japonicus, which uses Golgi apparatus of host cells for its virion factory, phylogenetically links tailed tupanvirus and icosahedral mimivirus.</title>
        <authorList>
            <person name="Takahashi H."/>
            <person name="Fukaya S."/>
            <person name="Song C."/>
            <person name="Murata K."/>
            <person name="Takemura M."/>
        </authorList>
    </citation>
    <scope>NUCLEOTIDE SEQUENCE [LARGE SCALE GENOMIC DNA]</scope>
</reference>
<dbReference type="Proteomes" id="UP001321479">
    <property type="component" value="Segment"/>
</dbReference>
<dbReference type="Gene3D" id="1.10.357.40">
    <property type="entry name" value="YbiA-like"/>
    <property type="match status" value="1"/>
</dbReference>
<dbReference type="GeneID" id="80558642"/>
<sequence length="172" mass="20005">METDKYVFFCGHKPNEYGVHIFSQWYPSKFIKILDDKNVIEFVHMEQYMMAHKALLFGDKYHYDKIMSCSDACKIKNLGRRVRGFKQNIWDKNKLKIVISGNKLKFQQNPELMTRLLETGDKIIVEAACYDKEWGIGLTAQQAIKIPESKWPGKNLLGKALMKVRDEAINGI</sequence>
<proteinExistence type="predicted"/>
<dbReference type="InterPro" id="IPR037238">
    <property type="entry name" value="YbiA-like_sf"/>
</dbReference>
<feature type="domain" description="NADAR" evidence="1">
    <location>
        <begin position="8"/>
        <end position="167"/>
    </location>
</feature>
<dbReference type="Pfam" id="PF08719">
    <property type="entry name" value="NADAR"/>
    <property type="match status" value="1"/>
</dbReference>